<evidence type="ECO:0000313" key="2">
    <source>
        <dbReference type="Proteomes" id="UP000281553"/>
    </source>
</evidence>
<dbReference type="Proteomes" id="UP000281553">
    <property type="component" value="Unassembled WGS sequence"/>
</dbReference>
<reference evidence="1 2" key="1">
    <citation type="submission" date="2018-11" db="EMBL/GenBank/DDBJ databases">
        <authorList>
            <consortium name="Pathogen Informatics"/>
        </authorList>
    </citation>
    <scope>NUCLEOTIDE SEQUENCE [LARGE SCALE GENOMIC DNA]</scope>
</reference>
<accession>A0A3P7M9K7</accession>
<keyword evidence="2" id="KW-1185">Reference proteome</keyword>
<organism evidence="1 2">
    <name type="scientific">Dibothriocephalus latus</name>
    <name type="common">Fish tapeworm</name>
    <name type="synonym">Diphyllobothrium latum</name>
    <dbReference type="NCBI Taxonomy" id="60516"/>
    <lineage>
        <taxon>Eukaryota</taxon>
        <taxon>Metazoa</taxon>
        <taxon>Spiralia</taxon>
        <taxon>Lophotrochozoa</taxon>
        <taxon>Platyhelminthes</taxon>
        <taxon>Cestoda</taxon>
        <taxon>Eucestoda</taxon>
        <taxon>Diphyllobothriidea</taxon>
        <taxon>Diphyllobothriidae</taxon>
        <taxon>Dibothriocephalus</taxon>
    </lineage>
</organism>
<name>A0A3P7M9K7_DIBLA</name>
<dbReference type="EMBL" id="UYRU01072926">
    <property type="protein sequence ID" value="VDN22840.1"/>
    <property type="molecule type" value="Genomic_DNA"/>
</dbReference>
<sequence>MRSTHQNTSSSSSRVTIKMTVTMTMLANFDFYGVGAASV</sequence>
<gene>
    <name evidence="1" type="ORF">DILT_LOCUS14137</name>
</gene>
<dbReference type="AlphaFoldDB" id="A0A3P7M9K7"/>
<protein>
    <submittedName>
        <fullName evidence="1">Uncharacterized protein</fullName>
    </submittedName>
</protein>
<proteinExistence type="predicted"/>
<evidence type="ECO:0000313" key="1">
    <source>
        <dbReference type="EMBL" id="VDN22840.1"/>
    </source>
</evidence>